<organism evidence="1 2">
    <name type="scientific">Candidatus Marsarchaeota G2 archaeon ECH_B_SAG-G16</name>
    <dbReference type="NCBI Taxonomy" id="1978167"/>
    <lineage>
        <taxon>Archaea</taxon>
        <taxon>Candidatus Marsarchaeota</taxon>
        <taxon>Candidatus Marsarchaeota group 2</taxon>
    </lineage>
</organism>
<name>A0A2R6C1W9_9ARCH</name>
<protein>
    <submittedName>
        <fullName evidence="1">Uncharacterized protein</fullName>
    </submittedName>
</protein>
<dbReference type="EMBL" id="NEXO01000046">
    <property type="protein sequence ID" value="PSO04909.1"/>
    <property type="molecule type" value="Genomic_DNA"/>
</dbReference>
<evidence type="ECO:0000313" key="1">
    <source>
        <dbReference type="EMBL" id="PSO04909.1"/>
    </source>
</evidence>
<comment type="caution">
    <text evidence="1">The sequence shown here is derived from an EMBL/GenBank/DDBJ whole genome shotgun (WGS) entry which is preliminary data.</text>
</comment>
<sequence>MGFSTLFKPQILRHRPTLKLLIKLRFEHEHRRDLWRSGKLLGRVSVDDETTMPILFEVSLTRTTQNLDVQ</sequence>
<proteinExistence type="predicted"/>
<gene>
    <name evidence="1" type="ORF">B9Q13_03290</name>
</gene>
<dbReference type="AlphaFoldDB" id="A0A2R6C1W9"/>
<dbReference type="Proteomes" id="UP000241886">
    <property type="component" value="Unassembled WGS sequence"/>
</dbReference>
<reference evidence="1 2" key="1">
    <citation type="submission" date="2017-04" db="EMBL/GenBank/DDBJ databases">
        <title>Novel microbial lineages endemic to geothermal iron-oxide mats fill important gaps in the evolutionary history of Archaea.</title>
        <authorList>
            <person name="Jay Z.J."/>
            <person name="Beam J.P."/>
            <person name="Dlakic M."/>
            <person name="Rusch D.B."/>
            <person name="Kozubal M.A."/>
            <person name="Inskeep W.P."/>
        </authorList>
    </citation>
    <scope>NUCLEOTIDE SEQUENCE [LARGE SCALE GENOMIC DNA]</scope>
    <source>
        <strain evidence="1">ECH_B_SAG-G16</strain>
    </source>
</reference>
<evidence type="ECO:0000313" key="2">
    <source>
        <dbReference type="Proteomes" id="UP000241886"/>
    </source>
</evidence>
<accession>A0A2R6C1W9</accession>